<evidence type="ECO:0000256" key="4">
    <source>
        <dbReference type="ARBA" id="ARBA00022801"/>
    </source>
</evidence>
<dbReference type="PRINTS" id="PR00502">
    <property type="entry name" value="NUDIXFAMILY"/>
</dbReference>
<organism evidence="8 9">
    <name type="scientific">Streptomyces sannanensis</name>
    <dbReference type="NCBI Taxonomy" id="285536"/>
    <lineage>
        <taxon>Bacteria</taxon>
        <taxon>Bacillati</taxon>
        <taxon>Actinomycetota</taxon>
        <taxon>Actinomycetes</taxon>
        <taxon>Kitasatosporales</taxon>
        <taxon>Streptomycetaceae</taxon>
        <taxon>Streptomyces</taxon>
    </lineage>
</organism>
<protein>
    <recommendedName>
        <fullName evidence="7">Nudix hydrolase domain-containing protein</fullName>
    </recommendedName>
</protein>
<dbReference type="InterPro" id="IPR015797">
    <property type="entry name" value="NUDIX_hydrolase-like_dom_sf"/>
</dbReference>
<comment type="similarity">
    <text evidence="2 6">Belongs to the Nudix hydrolase family.</text>
</comment>
<dbReference type="InterPro" id="IPR020476">
    <property type="entry name" value="Nudix_hydrolase"/>
</dbReference>
<reference evidence="9" key="1">
    <citation type="journal article" date="2019" name="Int. J. Syst. Evol. Microbiol.">
        <title>The Global Catalogue of Microorganisms (GCM) 10K type strain sequencing project: providing services to taxonomists for standard genome sequencing and annotation.</title>
        <authorList>
            <consortium name="The Broad Institute Genomics Platform"/>
            <consortium name="The Broad Institute Genome Sequencing Center for Infectious Disease"/>
            <person name="Wu L."/>
            <person name="Ma J."/>
        </authorList>
    </citation>
    <scope>NUCLEOTIDE SEQUENCE [LARGE SCALE GENOMIC DNA]</scope>
    <source>
        <strain evidence="9">JCM 9651</strain>
    </source>
</reference>
<evidence type="ECO:0000313" key="9">
    <source>
        <dbReference type="Proteomes" id="UP001499990"/>
    </source>
</evidence>
<dbReference type="PROSITE" id="PS00893">
    <property type="entry name" value="NUDIX_BOX"/>
    <property type="match status" value="1"/>
</dbReference>
<evidence type="ECO:0000256" key="2">
    <source>
        <dbReference type="ARBA" id="ARBA00005582"/>
    </source>
</evidence>
<dbReference type="EMBL" id="BAAAYL010000001">
    <property type="protein sequence ID" value="GAA3368782.1"/>
    <property type="molecule type" value="Genomic_DNA"/>
</dbReference>
<sequence length="146" mass="15851">MTNTHLPTRDAAVIVARDSNGLVALLTAPFPQHGGDYLFLPGGRQEEGETPEETARRELREEAGITAANWRSLGSYAITAGTTARVHLFEARDLTLGPQELAPTEEEFKLMWWPMQDAIAAITAGRFLLQGGPLALLLADRLTTPA</sequence>
<gene>
    <name evidence="8" type="ORF">GCM10020367_08530</name>
</gene>
<proteinExistence type="inferred from homology"/>
<dbReference type="Proteomes" id="UP001499990">
    <property type="component" value="Unassembled WGS sequence"/>
</dbReference>
<feature type="domain" description="Nudix hydrolase" evidence="7">
    <location>
        <begin position="7"/>
        <end position="142"/>
    </location>
</feature>
<comment type="caution">
    <text evidence="8">The sequence shown here is derived from an EMBL/GenBank/DDBJ whole genome shotgun (WGS) entry which is preliminary data.</text>
</comment>
<evidence type="ECO:0000256" key="1">
    <source>
        <dbReference type="ARBA" id="ARBA00001946"/>
    </source>
</evidence>
<dbReference type="PANTHER" id="PTHR43758:SF8">
    <property type="entry name" value="8-OXO-DGTP DIPHOSPHATASE YTKD-RELATED"/>
    <property type="match status" value="1"/>
</dbReference>
<dbReference type="InterPro" id="IPR020084">
    <property type="entry name" value="NUDIX_hydrolase_CS"/>
</dbReference>
<dbReference type="RefSeq" id="WP_345034660.1">
    <property type="nucleotide sequence ID" value="NZ_BAAAYL010000001.1"/>
</dbReference>
<keyword evidence="9" id="KW-1185">Reference proteome</keyword>
<dbReference type="Gene3D" id="3.90.79.10">
    <property type="entry name" value="Nucleoside Triphosphate Pyrophosphohydrolase"/>
    <property type="match status" value="1"/>
</dbReference>
<evidence type="ECO:0000256" key="3">
    <source>
        <dbReference type="ARBA" id="ARBA00022723"/>
    </source>
</evidence>
<dbReference type="SUPFAM" id="SSF55811">
    <property type="entry name" value="Nudix"/>
    <property type="match status" value="1"/>
</dbReference>
<evidence type="ECO:0000313" key="8">
    <source>
        <dbReference type="EMBL" id="GAA3368782.1"/>
    </source>
</evidence>
<keyword evidence="4 6" id="KW-0378">Hydrolase</keyword>
<evidence type="ECO:0000256" key="6">
    <source>
        <dbReference type="RuleBase" id="RU003476"/>
    </source>
</evidence>
<keyword evidence="5" id="KW-0460">Magnesium</keyword>
<keyword evidence="3" id="KW-0479">Metal-binding</keyword>
<accession>A0ABP6S5J5</accession>
<dbReference type="PROSITE" id="PS51462">
    <property type="entry name" value="NUDIX"/>
    <property type="match status" value="1"/>
</dbReference>
<dbReference type="Pfam" id="PF00293">
    <property type="entry name" value="NUDIX"/>
    <property type="match status" value="1"/>
</dbReference>
<evidence type="ECO:0000259" key="7">
    <source>
        <dbReference type="PROSITE" id="PS51462"/>
    </source>
</evidence>
<dbReference type="PANTHER" id="PTHR43758">
    <property type="entry name" value="7,8-DIHYDRO-8-OXOGUANINE TRIPHOSPHATASE"/>
    <property type="match status" value="1"/>
</dbReference>
<name>A0ABP6S5J5_9ACTN</name>
<evidence type="ECO:0000256" key="5">
    <source>
        <dbReference type="ARBA" id="ARBA00022842"/>
    </source>
</evidence>
<comment type="cofactor">
    <cofactor evidence="1">
        <name>Mg(2+)</name>
        <dbReference type="ChEBI" id="CHEBI:18420"/>
    </cofactor>
</comment>
<dbReference type="InterPro" id="IPR000086">
    <property type="entry name" value="NUDIX_hydrolase_dom"/>
</dbReference>